<dbReference type="PANTHER" id="PTHR42781">
    <property type="entry name" value="SPERMIDINE/PUTRESCINE IMPORT ATP-BINDING PROTEIN POTA"/>
    <property type="match status" value="1"/>
</dbReference>
<dbReference type="SUPFAM" id="SSF52540">
    <property type="entry name" value="P-loop containing nucleoside triphosphate hydrolases"/>
    <property type="match status" value="1"/>
</dbReference>
<dbReference type="InterPro" id="IPR017871">
    <property type="entry name" value="ABC_transporter-like_CS"/>
</dbReference>
<dbReference type="Gene3D" id="3.40.50.300">
    <property type="entry name" value="P-loop containing nucleotide triphosphate hydrolases"/>
    <property type="match status" value="1"/>
</dbReference>
<dbReference type="SMART" id="SM00382">
    <property type="entry name" value="AAA"/>
    <property type="match status" value="1"/>
</dbReference>
<dbReference type="PROSITE" id="PS00211">
    <property type="entry name" value="ABC_TRANSPORTER_1"/>
    <property type="match status" value="1"/>
</dbReference>
<name>A0ABT2EMX6_9BACT</name>
<dbReference type="SUPFAM" id="SSF50331">
    <property type="entry name" value="MOP-like"/>
    <property type="match status" value="1"/>
</dbReference>
<feature type="domain" description="ABC transporter" evidence="4">
    <location>
        <begin position="2"/>
        <end position="231"/>
    </location>
</feature>
<evidence type="ECO:0000256" key="1">
    <source>
        <dbReference type="ARBA" id="ARBA00022448"/>
    </source>
</evidence>
<proteinExistence type="predicted"/>
<comment type="caution">
    <text evidence="5">The sequence shown here is derived from an EMBL/GenBank/DDBJ whole genome shotgun (WGS) entry which is preliminary data.</text>
</comment>
<keyword evidence="5" id="KW-0378">Hydrolase</keyword>
<keyword evidence="1" id="KW-0813">Transport</keyword>
<evidence type="ECO:0000313" key="6">
    <source>
        <dbReference type="Proteomes" id="UP001204798"/>
    </source>
</evidence>
<evidence type="ECO:0000313" key="5">
    <source>
        <dbReference type="EMBL" id="MCS3919306.1"/>
    </source>
</evidence>
<keyword evidence="3 5" id="KW-0067">ATP-binding</keyword>
<dbReference type="Proteomes" id="UP001204798">
    <property type="component" value="Unassembled WGS sequence"/>
</dbReference>
<keyword evidence="2" id="KW-0547">Nucleotide-binding</keyword>
<keyword evidence="6" id="KW-1185">Reference proteome</keyword>
<evidence type="ECO:0000256" key="3">
    <source>
        <dbReference type="ARBA" id="ARBA00022840"/>
    </source>
</evidence>
<dbReference type="InterPro" id="IPR050093">
    <property type="entry name" value="ABC_SmlMolc_Importer"/>
</dbReference>
<evidence type="ECO:0000259" key="4">
    <source>
        <dbReference type="PROSITE" id="PS50893"/>
    </source>
</evidence>
<dbReference type="InterPro" id="IPR003593">
    <property type="entry name" value="AAA+_ATPase"/>
</dbReference>
<dbReference type="PROSITE" id="PS50893">
    <property type="entry name" value="ABC_TRANSPORTER_2"/>
    <property type="match status" value="1"/>
</dbReference>
<dbReference type="Pfam" id="PF00005">
    <property type="entry name" value="ABC_tran"/>
    <property type="match status" value="1"/>
</dbReference>
<evidence type="ECO:0000256" key="2">
    <source>
        <dbReference type="ARBA" id="ARBA00022741"/>
    </source>
</evidence>
<dbReference type="InterPro" id="IPR027417">
    <property type="entry name" value="P-loop_NTPase"/>
</dbReference>
<dbReference type="EC" id="3.6.3.-" evidence="5"/>
<accession>A0ABT2EMX6</accession>
<dbReference type="RefSeq" id="WP_259095597.1">
    <property type="nucleotide sequence ID" value="NZ_CP130454.1"/>
</dbReference>
<organism evidence="5 6">
    <name type="scientific">Candidatus Fervidibacter sacchari</name>
    <dbReference type="NCBI Taxonomy" id="1448929"/>
    <lineage>
        <taxon>Bacteria</taxon>
        <taxon>Candidatus Fervidibacterota</taxon>
        <taxon>Candidatus Fervidibacter</taxon>
    </lineage>
</organism>
<dbReference type="GO" id="GO:0005524">
    <property type="term" value="F:ATP binding"/>
    <property type="evidence" value="ECO:0007669"/>
    <property type="project" value="UniProtKB-KW"/>
</dbReference>
<sequence>MLRVENLTVRSGDFVLRDVSLALEKGECGVIVGPSGAGKSTLLEAIAGLREIESGRVILGEREITNLPPEQRSIAFVPQDYALFPHLTAQGNILLAPRLLGMPKDKIVERFDFLCSLLDLKELLHRRPRQLSGGERQRVALARALMLDPMLLLLDEPFAALDPQMRPSVRRSLRQIFKALKTTVLIVTHDLWDAAALGDKVFVIEDGRIVQSGSWSEVISNPQSDFVAEFVGLNQIAGTIAWRDGKAFLQVGELLLPINANLPEGTNASLKFFPSQVEIVSNDERAAWFGRIEEVMDLGDKVHLVVSVADGLVVKIETSPKDFKIGDVVAFVVKGQIFARG</sequence>
<dbReference type="EMBL" id="JANUCP010000003">
    <property type="protein sequence ID" value="MCS3919306.1"/>
    <property type="molecule type" value="Genomic_DNA"/>
</dbReference>
<reference evidence="5 6" key="1">
    <citation type="submission" date="2022-08" db="EMBL/GenBank/DDBJ databases">
        <title>Bacterial and archaeal communities from various locations to study Microbial Dark Matter (Phase II).</title>
        <authorList>
            <person name="Stepanauskas R."/>
        </authorList>
    </citation>
    <scope>NUCLEOTIDE SEQUENCE [LARGE SCALE GENOMIC DNA]</scope>
    <source>
        <strain evidence="5 6">PD1</strain>
    </source>
</reference>
<gene>
    <name evidence="5" type="ORF">M2350_001719</name>
</gene>
<dbReference type="InterPro" id="IPR008995">
    <property type="entry name" value="Mo/tungstate-bd_C_term_dom"/>
</dbReference>
<protein>
    <submittedName>
        <fullName evidence="5">Molybdate/tungstate transport system ATP-binding protein</fullName>
        <ecNumber evidence="5">3.6.3.-</ecNumber>
    </submittedName>
</protein>
<dbReference type="PANTHER" id="PTHR42781:SF4">
    <property type="entry name" value="SPERMIDINE_PUTRESCINE IMPORT ATP-BINDING PROTEIN POTA"/>
    <property type="match status" value="1"/>
</dbReference>
<dbReference type="GO" id="GO:0016787">
    <property type="term" value="F:hydrolase activity"/>
    <property type="evidence" value="ECO:0007669"/>
    <property type="project" value="UniProtKB-KW"/>
</dbReference>
<dbReference type="InterPro" id="IPR003439">
    <property type="entry name" value="ABC_transporter-like_ATP-bd"/>
</dbReference>